<dbReference type="PANTHER" id="PTHR45916">
    <property type="entry name" value="STRUCTURAL MAINTENANCE OF CHROMOSOMES PROTEIN 5"/>
    <property type="match status" value="1"/>
</dbReference>
<feature type="coiled-coil region" evidence="4">
    <location>
        <begin position="296"/>
        <end position="375"/>
    </location>
</feature>
<feature type="coiled-coil region" evidence="4">
    <location>
        <begin position="434"/>
        <end position="468"/>
    </location>
</feature>
<dbReference type="InterPro" id="IPR027417">
    <property type="entry name" value="P-loop_NTPase"/>
</dbReference>
<accession>A0A4S2N0D3</accession>
<comment type="similarity">
    <text evidence="1">Belongs to the SMC family. SMC5 subfamily.</text>
</comment>
<dbReference type="InterPro" id="IPR003395">
    <property type="entry name" value="RecF/RecN/SMC_N"/>
</dbReference>
<organism evidence="7 8">
    <name type="scientific">Ascodesmis nigricans</name>
    <dbReference type="NCBI Taxonomy" id="341454"/>
    <lineage>
        <taxon>Eukaryota</taxon>
        <taxon>Fungi</taxon>
        <taxon>Dikarya</taxon>
        <taxon>Ascomycota</taxon>
        <taxon>Pezizomycotina</taxon>
        <taxon>Pezizomycetes</taxon>
        <taxon>Pezizales</taxon>
        <taxon>Ascodesmidaceae</taxon>
        <taxon>Ascodesmis</taxon>
    </lineage>
</organism>
<evidence type="ECO:0000256" key="4">
    <source>
        <dbReference type="SAM" id="Coils"/>
    </source>
</evidence>
<gene>
    <name evidence="7" type="ORF">EX30DRAFT_305000</name>
</gene>
<evidence type="ECO:0000256" key="5">
    <source>
        <dbReference type="SAM" id="MobiDB-lite"/>
    </source>
</evidence>
<dbReference type="SUPFAM" id="SSF52540">
    <property type="entry name" value="P-loop containing nucleoside triphosphate hydrolases"/>
    <property type="match status" value="1"/>
</dbReference>
<feature type="domain" description="RecF/RecN/SMC N-terminal" evidence="6">
    <location>
        <begin position="67"/>
        <end position="1069"/>
    </location>
</feature>
<dbReference type="AlphaFoldDB" id="A0A4S2N0D3"/>
<feature type="compositionally biased region" description="Acidic residues" evidence="5">
    <location>
        <begin position="1"/>
        <end position="22"/>
    </location>
</feature>
<dbReference type="Proteomes" id="UP000298138">
    <property type="component" value="Unassembled WGS sequence"/>
</dbReference>
<dbReference type="FunCoup" id="A0A4S2N0D3">
    <property type="interactions" value="1002"/>
</dbReference>
<evidence type="ECO:0000256" key="1">
    <source>
        <dbReference type="ARBA" id="ARBA00010171"/>
    </source>
</evidence>
<keyword evidence="8" id="KW-1185">Reference proteome</keyword>
<evidence type="ECO:0000256" key="3">
    <source>
        <dbReference type="ARBA" id="ARBA00023054"/>
    </source>
</evidence>
<dbReference type="PANTHER" id="PTHR45916:SF1">
    <property type="entry name" value="STRUCTURAL MAINTENANCE OF CHROMOSOMES PROTEIN 5"/>
    <property type="match status" value="1"/>
</dbReference>
<name>A0A4S2N0D3_9PEZI</name>
<feature type="coiled-coil region" evidence="4">
    <location>
        <begin position="676"/>
        <end position="717"/>
    </location>
</feature>
<keyword evidence="3 4" id="KW-0175">Coiled coil</keyword>
<feature type="coiled-coil region" evidence="4">
    <location>
        <begin position="805"/>
        <end position="853"/>
    </location>
</feature>
<dbReference type="GO" id="GO:0030915">
    <property type="term" value="C:Smc5-Smc6 complex"/>
    <property type="evidence" value="ECO:0007669"/>
    <property type="project" value="TreeGrafter"/>
</dbReference>
<keyword evidence="7" id="KW-0378">Hydrolase</keyword>
<dbReference type="OrthoDB" id="10254973at2759"/>
<evidence type="ECO:0000313" key="7">
    <source>
        <dbReference type="EMBL" id="TGZ82490.1"/>
    </source>
</evidence>
<dbReference type="Gene3D" id="3.40.50.300">
    <property type="entry name" value="P-loop containing nucleotide triphosphate hydrolases"/>
    <property type="match status" value="2"/>
</dbReference>
<dbReference type="GO" id="GO:0016787">
    <property type="term" value="F:hydrolase activity"/>
    <property type="evidence" value="ECO:0007669"/>
    <property type="project" value="UniProtKB-KW"/>
</dbReference>
<dbReference type="STRING" id="341454.A0A4S2N0D3"/>
<evidence type="ECO:0000256" key="2">
    <source>
        <dbReference type="ARBA" id="ARBA00018687"/>
    </source>
</evidence>
<dbReference type="Pfam" id="PF02463">
    <property type="entry name" value="SMC_N"/>
    <property type="match status" value="1"/>
</dbReference>
<dbReference type="GO" id="GO:0005634">
    <property type="term" value="C:nucleus"/>
    <property type="evidence" value="ECO:0007669"/>
    <property type="project" value="TreeGrafter"/>
</dbReference>
<evidence type="ECO:0000313" key="8">
    <source>
        <dbReference type="Proteomes" id="UP000298138"/>
    </source>
</evidence>
<dbReference type="SUPFAM" id="SSF58100">
    <property type="entry name" value="Bacterial hemolysins"/>
    <property type="match status" value="1"/>
</dbReference>
<proteinExistence type="inferred from homology"/>
<feature type="region of interest" description="Disordered" evidence="5">
    <location>
        <begin position="1"/>
        <end position="44"/>
    </location>
</feature>
<sequence>MESVDSDGDEVMSHEDGEDEDNQGYVGGGANYIPQAEMDPEEEEDVLNDLNFEDIKEDKTQFKAGAIRRIVVENFLTYKKMEVSMGPGLNMIIGPNGTGKSSIVCAICLGLGWAPSVLGRSKELGDFVKHGESSGSIEIELQKREGDNRNPVIKRRLIKENNGSSWWINGAVSTNAKVIKLAKSYNIQIDNLCTFLPQDKVAEFAKITPPERLKATLRAAAPPEMLEMHENLCTLGKRSAEVTTKLDNESKHLKNLETRQAMDEVMVQRVRDREKHRERIELLRKAQPVVTYYIARKEAQKAKAACAEELRFLKRLQEEAQPELEKPEEKKNYLEQVRKVAQLRENAVRQTQRKLNDLKDDVTKVEGEIKQTGAKIDAEWHQFSARNDQIKKIKDNIRKLEGKIAAGPPSTDMTGLNEQLSTLRVKEQDIGSAIVEIQSKEINIKDNRDQLERRIQGAQLELERMNSLEGQREQAFMRRNPNGYKLWQYYQKNRDKFKGKVYPPPILSCSIKDPRAMDAVESLIGRVAMTFTSENIDDYNLLTRLVAGGRSEFRGVNLRDYSISKAPTLQQQAPPRIPREQLGSIGFDGYCIDFIEAPDAVMNMLCWEANINSIPIALKPLKSQQKHIADHAGFQTYVDGSSTIQHFHRYGVTSTRTMGIKPASIFKMGGVDTQKKSELERSINEWTYEADEFKNQLREYEQRLKDYNNTKRHIHNERGIIDNERKKIRDQEVEFKKFSGRLDAFKNDLKEKKNAQKSFDDTIAGLNSKVQELACRKAKKALEYASLVTQLVDEHDRLVQMNIRVLEAESDLKLFEDNVRHIQRKLDNQKRAVERLNEEAQALRAKGKKLQSEVQRTIKDCTEEETNTLRQLCDGKDSMEDLESFEREIAEIDTQLKLLQGGHEGVLERYEKRALDIEKGRKRITKMVEEQQLTQTAIEEVRSEWEPRLETLVDRISRAFTFSFSKIDSGGEVRIHRAKEGFDKWAIDILVKFREEENMQILDSHRQSGGERAVTTVFYLMALQSLAQSPFRVVDEINQGMDPRNERIVHHRMVNVACQKNTSQYFLITPKLLSDLVYHPRMKVHCVYSGDHLEKNMVMDINKCIQAGIRMKKQRSVAAH</sequence>
<dbReference type="GO" id="GO:0000724">
    <property type="term" value="P:double-strand break repair via homologous recombination"/>
    <property type="evidence" value="ECO:0007669"/>
    <property type="project" value="TreeGrafter"/>
</dbReference>
<protein>
    <recommendedName>
        <fullName evidence="2">Structural maintenance of chromosomes protein 5</fullName>
    </recommendedName>
</protein>
<evidence type="ECO:0000259" key="6">
    <source>
        <dbReference type="Pfam" id="PF02463"/>
    </source>
</evidence>
<dbReference type="GO" id="GO:0003697">
    <property type="term" value="F:single-stranded DNA binding"/>
    <property type="evidence" value="ECO:0007669"/>
    <property type="project" value="TreeGrafter"/>
</dbReference>
<dbReference type="EMBL" id="ML220115">
    <property type="protein sequence ID" value="TGZ82490.1"/>
    <property type="molecule type" value="Genomic_DNA"/>
</dbReference>
<reference evidence="7 8" key="1">
    <citation type="submission" date="2019-04" db="EMBL/GenBank/DDBJ databases">
        <title>Comparative genomics and transcriptomics to analyze fruiting body development in filamentous ascomycetes.</title>
        <authorList>
            <consortium name="DOE Joint Genome Institute"/>
            <person name="Lutkenhaus R."/>
            <person name="Traeger S."/>
            <person name="Breuer J."/>
            <person name="Kuo A."/>
            <person name="Lipzen A."/>
            <person name="Pangilinan J."/>
            <person name="Dilworth D."/>
            <person name="Sandor L."/>
            <person name="Poggeler S."/>
            <person name="Barry K."/>
            <person name="Grigoriev I.V."/>
            <person name="Nowrousian M."/>
        </authorList>
    </citation>
    <scope>NUCLEOTIDE SEQUENCE [LARGE SCALE GENOMIC DNA]</scope>
    <source>
        <strain evidence="7 8">CBS 389.68</strain>
    </source>
</reference>
<dbReference type="InParanoid" id="A0A4S2N0D3"/>